<keyword evidence="9" id="KW-1185">Reference proteome</keyword>
<dbReference type="Pfam" id="PF00072">
    <property type="entry name" value="Response_reg"/>
    <property type="match status" value="1"/>
</dbReference>
<dbReference type="RefSeq" id="WP_188889174.1">
    <property type="nucleotide sequence ID" value="NZ_BMHY01000003.1"/>
</dbReference>
<dbReference type="InterPro" id="IPR011006">
    <property type="entry name" value="CheY-like_superfamily"/>
</dbReference>
<dbReference type="InterPro" id="IPR000792">
    <property type="entry name" value="Tscrpt_reg_LuxR_C"/>
</dbReference>
<keyword evidence="2" id="KW-0805">Transcription regulation</keyword>
<feature type="domain" description="HTH luxR-type" evidence="6">
    <location>
        <begin position="155"/>
        <end position="220"/>
    </location>
</feature>
<dbReference type="PANTHER" id="PTHR43214">
    <property type="entry name" value="TWO-COMPONENT RESPONSE REGULATOR"/>
    <property type="match status" value="1"/>
</dbReference>
<dbReference type="Gene3D" id="3.40.50.2300">
    <property type="match status" value="1"/>
</dbReference>
<dbReference type="GO" id="GO:0000160">
    <property type="term" value="P:phosphorelay signal transduction system"/>
    <property type="evidence" value="ECO:0007669"/>
    <property type="project" value="InterPro"/>
</dbReference>
<reference evidence="8 9" key="1">
    <citation type="journal article" date="2014" name="Int. J. Syst. Evol. Microbiol.">
        <title>Complete genome sequence of Corynebacterium casei LMG S-19264T (=DSM 44701T), isolated from a smear-ripened cheese.</title>
        <authorList>
            <consortium name="US DOE Joint Genome Institute (JGI-PGF)"/>
            <person name="Walter F."/>
            <person name="Albersmeier A."/>
            <person name="Kalinowski J."/>
            <person name="Ruckert C."/>
        </authorList>
    </citation>
    <scope>NUCLEOTIDE SEQUENCE [LARGE SCALE GENOMIC DNA]</scope>
    <source>
        <strain evidence="8 9">CGMCC 1.15286</strain>
    </source>
</reference>
<dbReference type="SUPFAM" id="SSF46894">
    <property type="entry name" value="C-terminal effector domain of the bipartite response regulators"/>
    <property type="match status" value="1"/>
</dbReference>
<evidence type="ECO:0000256" key="2">
    <source>
        <dbReference type="ARBA" id="ARBA00023015"/>
    </source>
</evidence>
<gene>
    <name evidence="8" type="ORF">GCM10010918_22310</name>
</gene>
<dbReference type="PRINTS" id="PR00038">
    <property type="entry name" value="HTHLUXR"/>
</dbReference>
<dbReference type="EMBL" id="BMHY01000003">
    <property type="protein sequence ID" value="GGG67243.1"/>
    <property type="molecule type" value="Genomic_DNA"/>
</dbReference>
<dbReference type="InterPro" id="IPR001789">
    <property type="entry name" value="Sig_transdc_resp-reg_receiver"/>
</dbReference>
<dbReference type="InterPro" id="IPR058245">
    <property type="entry name" value="NreC/VraR/RcsB-like_REC"/>
</dbReference>
<keyword evidence="4" id="KW-0804">Transcription</keyword>
<feature type="modified residue" description="4-aspartylphosphate" evidence="5">
    <location>
        <position position="56"/>
    </location>
</feature>
<dbReference type="InterPro" id="IPR039420">
    <property type="entry name" value="WalR-like"/>
</dbReference>
<keyword evidence="3 8" id="KW-0238">DNA-binding</keyword>
<dbReference type="GO" id="GO:0003677">
    <property type="term" value="F:DNA binding"/>
    <property type="evidence" value="ECO:0007669"/>
    <property type="project" value="UniProtKB-KW"/>
</dbReference>
<dbReference type="PROSITE" id="PS50043">
    <property type="entry name" value="HTH_LUXR_2"/>
    <property type="match status" value="1"/>
</dbReference>
<dbReference type="CDD" id="cd17535">
    <property type="entry name" value="REC_NarL-like"/>
    <property type="match status" value="1"/>
</dbReference>
<evidence type="ECO:0000256" key="5">
    <source>
        <dbReference type="PROSITE-ProRule" id="PRU00169"/>
    </source>
</evidence>
<protein>
    <submittedName>
        <fullName evidence="8">DNA-binding response regulator</fullName>
    </submittedName>
</protein>
<dbReference type="PANTHER" id="PTHR43214:SF43">
    <property type="entry name" value="TWO-COMPONENT RESPONSE REGULATOR"/>
    <property type="match status" value="1"/>
</dbReference>
<dbReference type="InterPro" id="IPR016032">
    <property type="entry name" value="Sig_transdc_resp-reg_C-effctor"/>
</dbReference>
<evidence type="ECO:0000256" key="3">
    <source>
        <dbReference type="ARBA" id="ARBA00023125"/>
    </source>
</evidence>
<comment type="caution">
    <text evidence="8">The sequence shown here is derived from an EMBL/GenBank/DDBJ whole genome shotgun (WGS) entry which is preliminary data.</text>
</comment>
<evidence type="ECO:0000256" key="4">
    <source>
        <dbReference type="ARBA" id="ARBA00023163"/>
    </source>
</evidence>
<name>A0A917LYJ8_9BACL</name>
<dbReference type="CDD" id="cd06170">
    <property type="entry name" value="LuxR_C_like"/>
    <property type="match status" value="1"/>
</dbReference>
<sequence length="220" mass="24355">MKPITIIVADDQMLTREGLRTILDLEEDMAVVGTATNGQEACELVEQLRPDLVLMDIRMPVMNGIDALKRIRMSCPETAVLILTTFLDDEYIIEGMASGAKGYILKDMEGDKMIASIRDTASGQFVLPSVVAAKLAAKLNEVTSNFEQWQSFSKSQVGHVKLTEREKEVAALIIRGLSNREIAEVLHVAEGTARNYISNLYGKMEVSDRAQAIIRLQDLL</sequence>
<dbReference type="GO" id="GO:0006355">
    <property type="term" value="P:regulation of DNA-templated transcription"/>
    <property type="evidence" value="ECO:0007669"/>
    <property type="project" value="InterPro"/>
</dbReference>
<evidence type="ECO:0000259" key="6">
    <source>
        <dbReference type="PROSITE" id="PS50043"/>
    </source>
</evidence>
<dbReference type="SMART" id="SM00421">
    <property type="entry name" value="HTH_LUXR"/>
    <property type="match status" value="1"/>
</dbReference>
<accession>A0A917LYJ8</accession>
<dbReference type="Proteomes" id="UP000600247">
    <property type="component" value="Unassembled WGS sequence"/>
</dbReference>
<evidence type="ECO:0000256" key="1">
    <source>
        <dbReference type="ARBA" id="ARBA00022553"/>
    </source>
</evidence>
<evidence type="ECO:0000313" key="8">
    <source>
        <dbReference type="EMBL" id="GGG67243.1"/>
    </source>
</evidence>
<evidence type="ECO:0000313" key="9">
    <source>
        <dbReference type="Proteomes" id="UP000600247"/>
    </source>
</evidence>
<dbReference type="PROSITE" id="PS50110">
    <property type="entry name" value="RESPONSE_REGULATORY"/>
    <property type="match status" value="1"/>
</dbReference>
<dbReference type="Pfam" id="PF00196">
    <property type="entry name" value="GerE"/>
    <property type="match status" value="1"/>
</dbReference>
<keyword evidence="1 5" id="KW-0597">Phosphoprotein</keyword>
<dbReference type="SUPFAM" id="SSF52172">
    <property type="entry name" value="CheY-like"/>
    <property type="match status" value="1"/>
</dbReference>
<dbReference type="SMART" id="SM00448">
    <property type="entry name" value="REC"/>
    <property type="match status" value="1"/>
</dbReference>
<evidence type="ECO:0000259" key="7">
    <source>
        <dbReference type="PROSITE" id="PS50110"/>
    </source>
</evidence>
<feature type="domain" description="Response regulatory" evidence="7">
    <location>
        <begin position="5"/>
        <end position="121"/>
    </location>
</feature>
<dbReference type="AlphaFoldDB" id="A0A917LYJ8"/>
<proteinExistence type="predicted"/>
<organism evidence="8 9">
    <name type="scientific">Paenibacillus radicis</name>
    <name type="common">ex Gao et al. 2016</name>
    <dbReference type="NCBI Taxonomy" id="1737354"/>
    <lineage>
        <taxon>Bacteria</taxon>
        <taxon>Bacillati</taxon>
        <taxon>Bacillota</taxon>
        <taxon>Bacilli</taxon>
        <taxon>Bacillales</taxon>
        <taxon>Paenibacillaceae</taxon>
        <taxon>Paenibacillus</taxon>
    </lineage>
</organism>